<feature type="transmembrane region" description="Helical" evidence="2">
    <location>
        <begin position="101"/>
        <end position="119"/>
    </location>
</feature>
<protein>
    <submittedName>
        <fullName evidence="4">Inner membrane transporter RhtA</fullName>
    </submittedName>
</protein>
<evidence type="ECO:0000256" key="2">
    <source>
        <dbReference type="SAM" id="Phobius"/>
    </source>
</evidence>
<feature type="transmembrane region" description="Helical" evidence="2">
    <location>
        <begin position="205"/>
        <end position="227"/>
    </location>
</feature>
<dbReference type="InterPro" id="IPR037185">
    <property type="entry name" value="EmrE-like"/>
</dbReference>
<sequence length="287" mass="29512">MDASPPLTKRRPNVKLCAAMAVAAMLSVQTGAAVSTWMFGSLGPVGAAFSRLALAALILLLFVRPDFRSISWEALLSAAGLGVVSAAMTLCYFQAIDRIPLGTASTLEYLGPFAVAVFGLRRSYDVIWPVLALLGVVLLTSPWSGSLDLAGIGFGLAAGASLAGYVLLSQRVGDGFSGLQGLAVSLAVAAVVSGFFGVGDVVAGFSVPVLLTSVLAALLLPLLPYALEMQALRGMRASSFATLMSFEPGFACIIGFLLLGQHLALLQIAGIALVVIAGIGAVRRGER</sequence>
<feature type="transmembrane region" description="Helical" evidence="2">
    <location>
        <begin position="149"/>
        <end position="168"/>
    </location>
</feature>
<proteinExistence type="inferred from homology"/>
<dbReference type="GO" id="GO:0016020">
    <property type="term" value="C:membrane"/>
    <property type="evidence" value="ECO:0007669"/>
    <property type="project" value="InterPro"/>
</dbReference>
<feature type="transmembrane region" description="Helical" evidence="2">
    <location>
        <begin position="239"/>
        <end position="258"/>
    </location>
</feature>
<keyword evidence="5" id="KW-1185">Reference proteome</keyword>
<feature type="transmembrane region" description="Helical" evidence="2">
    <location>
        <begin position="180"/>
        <end position="199"/>
    </location>
</feature>
<feature type="transmembrane region" description="Helical" evidence="2">
    <location>
        <begin position="264"/>
        <end position="282"/>
    </location>
</feature>
<evidence type="ECO:0000313" key="5">
    <source>
        <dbReference type="Proteomes" id="UP000580474"/>
    </source>
</evidence>
<feature type="domain" description="EamA" evidence="3">
    <location>
        <begin position="18"/>
        <end position="138"/>
    </location>
</feature>
<feature type="transmembrane region" description="Helical" evidence="2">
    <location>
        <begin position="126"/>
        <end position="143"/>
    </location>
</feature>
<accession>A0A840NEY8</accession>
<name>A0A840NEY8_9PSEU</name>
<keyword evidence="2" id="KW-0472">Membrane</keyword>
<evidence type="ECO:0000256" key="1">
    <source>
        <dbReference type="ARBA" id="ARBA00007362"/>
    </source>
</evidence>
<evidence type="ECO:0000259" key="3">
    <source>
        <dbReference type="Pfam" id="PF00892"/>
    </source>
</evidence>
<gene>
    <name evidence="4" type="ORF">BJ969_004034</name>
</gene>
<dbReference type="RefSeq" id="WP_246457016.1">
    <property type="nucleotide sequence ID" value="NZ_JACHIV010000001.1"/>
</dbReference>
<feature type="domain" description="EamA" evidence="3">
    <location>
        <begin position="150"/>
        <end position="277"/>
    </location>
</feature>
<dbReference type="Pfam" id="PF00892">
    <property type="entry name" value="EamA"/>
    <property type="match status" value="2"/>
</dbReference>
<reference evidence="4 5" key="1">
    <citation type="submission" date="2020-08" db="EMBL/GenBank/DDBJ databases">
        <title>Sequencing the genomes of 1000 actinobacteria strains.</title>
        <authorList>
            <person name="Klenk H.-P."/>
        </authorList>
    </citation>
    <scope>NUCLEOTIDE SEQUENCE [LARGE SCALE GENOMIC DNA]</scope>
    <source>
        <strain evidence="4 5">DSM 45582</strain>
    </source>
</reference>
<keyword evidence="2" id="KW-1133">Transmembrane helix</keyword>
<dbReference type="AlphaFoldDB" id="A0A840NEY8"/>
<comment type="similarity">
    <text evidence="1">Belongs to the EamA transporter family.</text>
</comment>
<dbReference type="EMBL" id="JACHIV010000001">
    <property type="protein sequence ID" value="MBB5070946.1"/>
    <property type="molecule type" value="Genomic_DNA"/>
</dbReference>
<dbReference type="InterPro" id="IPR000620">
    <property type="entry name" value="EamA_dom"/>
</dbReference>
<feature type="transmembrane region" description="Helical" evidence="2">
    <location>
        <begin position="42"/>
        <end position="63"/>
    </location>
</feature>
<comment type="caution">
    <text evidence="4">The sequence shown here is derived from an EMBL/GenBank/DDBJ whole genome shotgun (WGS) entry which is preliminary data.</text>
</comment>
<dbReference type="SUPFAM" id="SSF103481">
    <property type="entry name" value="Multidrug resistance efflux transporter EmrE"/>
    <property type="match status" value="2"/>
</dbReference>
<dbReference type="Proteomes" id="UP000580474">
    <property type="component" value="Unassembled WGS sequence"/>
</dbReference>
<feature type="transmembrane region" description="Helical" evidence="2">
    <location>
        <begin position="75"/>
        <end position="95"/>
    </location>
</feature>
<keyword evidence="2" id="KW-0812">Transmembrane</keyword>
<organism evidence="4 5">
    <name type="scientific">Saccharopolyspora gloriosae</name>
    <dbReference type="NCBI Taxonomy" id="455344"/>
    <lineage>
        <taxon>Bacteria</taxon>
        <taxon>Bacillati</taxon>
        <taxon>Actinomycetota</taxon>
        <taxon>Actinomycetes</taxon>
        <taxon>Pseudonocardiales</taxon>
        <taxon>Pseudonocardiaceae</taxon>
        <taxon>Saccharopolyspora</taxon>
    </lineage>
</organism>
<evidence type="ECO:0000313" key="4">
    <source>
        <dbReference type="EMBL" id="MBB5070946.1"/>
    </source>
</evidence>